<reference evidence="2 3" key="1">
    <citation type="submission" date="2019-10" db="EMBL/GenBank/DDBJ databases">
        <authorList>
            <person name="Palmer J.M."/>
        </authorList>
    </citation>
    <scope>NUCLEOTIDE SEQUENCE [LARGE SCALE GENOMIC DNA]</scope>
    <source>
        <strain evidence="2 3">TWF506</strain>
    </source>
</reference>
<dbReference type="AlphaFoldDB" id="A0AAN8N5E1"/>
<evidence type="ECO:0000313" key="2">
    <source>
        <dbReference type="EMBL" id="KAK6504482.1"/>
    </source>
</evidence>
<sequence>MSDAAGSPPGPANVAQSGIPPLDAAADADTGSASPPPAGHARGAIPNAGPSDTPILDSVSSQLRARISLTSRPSKLHGHLGARRKPIAHRTSYSWEVAERSLYHEYVHNLALAGWDNLKRLDDYMENDIQDTNIAVSVIDIKPNHQVERV</sequence>
<organism evidence="2 3">
    <name type="scientific">Arthrobotrys conoides</name>
    <dbReference type="NCBI Taxonomy" id="74498"/>
    <lineage>
        <taxon>Eukaryota</taxon>
        <taxon>Fungi</taxon>
        <taxon>Dikarya</taxon>
        <taxon>Ascomycota</taxon>
        <taxon>Pezizomycotina</taxon>
        <taxon>Orbiliomycetes</taxon>
        <taxon>Orbiliales</taxon>
        <taxon>Orbiliaceae</taxon>
        <taxon>Arthrobotrys</taxon>
    </lineage>
</organism>
<dbReference type="Proteomes" id="UP001307849">
    <property type="component" value="Unassembled WGS sequence"/>
</dbReference>
<evidence type="ECO:0000313" key="3">
    <source>
        <dbReference type="Proteomes" id="UP001307849"/>
    </source>
</evidence>
<proteinExistence type="predicted"/>
<feature type="region of interest" description="Disordered" evidence="1">
    <location>
        <begin position="1"/>
        <end position="57"/>
    </location>
</feature>
<protein>
    <submittedName>
        <fullName evidence="2">Uncharacterized protein</fullName>
    </submittedName>
</protein>
<accession>A0AAN8N5E1</accession>
<gene>
    <name evidence="2" type="ORF">TWF506_002677</name>
</gene>
<keyword evidence="3" id="KW-1185">Reference proteome</keyword>
<feature type="compositionally biased region" description="Low complexity" evidence="1">
    <location>
        <begin position="23"/>
        <end position="33"/>
    </location>
</feature>
<comment type="caution">
    <text evidence="2">The sequence shown here is derived from an EMBL/GenBank/DDBJ whole genome shotgun (WGS) entry which is preliminary data.</text>
</comment>
<evidence type="ECO:0000256" key="1">
    <source>
        <dbReference type="SAM" id="MobiDB-lite"/>
    </source>
</evidence>
<dbReference type="EMBL" id="JAVHJM010000010">
    <property type="protein sequence ID" value="KAK6504482.1"/>
    <property type="molecule type" value="Genomic_DNA"/>
</dbReference>
<name>A0AAN8N5E1_9PEZI</name>